<dbReference type="InterPro" id="IPR042080">
    <property type="entry name" value="RNA_2'-PTrans_N"/>
</dbReference>
<accession>A0AAD8FC06</accession>
<comment type="function">
    <text evidence="1">Catalyzes the last step of tRNA splicing, the transfer of the splice junction 2'-phosphate from ligated tRNA to NAD to produce ADP-ribose 1''-2'' cyclic phosphate.</text>
</comment>
<dbReference type="SUPFAM" id="SSF52047">
    <property type="entry name" value="RNI-like"/>
    <property type="match status" value="1"/>
</dbReference>
<gene>
    <name evidence="4" type="ORF">Bpfe_011785</name>
</gene>
<dbReference type="Gene3D" id="1.10.10.970">
    <property type="entry name" value="RNA 2'-phosphotransferase, Tpt1/KptA family, N-terminal domain"/>
    <property type="match status" value="1"/>
</dbReference>
<dbReference type="PANTHER" id="PTHR12684">
    <property type="entry name" value="PUTATIVE PHOSPHOTRANSFERASE"/>
    <property type="match status" value="1"/>
</dbReference>
<evidence type="ECO:0000256" key="1">
    <source>
        <dbReference type="ARBA" id="ARBA00003343"/>
    </source>
</evidence>
<dbReference type="InterPro" id="IPR002745">
    <property type="entry name" value="Ptrans_KptA/Tpt1"/>
</dbReference>
<dbReference type="Pfam" id="PF01885">
    <property type="entry name" value="PTS_2-RNA"/>
    <property type="match status" value="1"/>
</dbReference>
<sequence length="352" mass="40732">MSEENGNSNDIKKHEDCNDEIQAEEKREKFTRLSKRLAYLLRYGACKEGLVVDDNGYVNLNDLMTVNLLHDYTREDVLEAIKTSVSYKKKQRYEWREREGAVYIRAAYLRNFEKNPFHFGTKVKTLFETATTYIIDNLDNFDLQDFPDEHILRDMMRRLKRQKKLSHKALQTLLAPTVTRLDLEGVYLTNKTLATIWTQCLDLVAVSLKDCGYIMTDTVLNKFTQNLPKLEHLNLCSCRHLSSKCLAILSKNSTKLKVLHIGNISSLTYTAVLNFMTSAKALTFLDVYCLKTTLEEYRTLTQLAKKQELELILKEPRHKTAEVKEEEIEATLSSELWDSDNEEQTLCETGAC</sequence>
<dbReference type="EMBL" id="JASAOG010000046">
    <property type="protein sequence ID" value="KAK0058820.1"/>
    <property type="molecule type" value="Genomic_DNA"/>
</dbReference>
<reference evidence="4" key="1">
    <citation type="journal article" date="2023" name="PLoS Negl. Trop. Dis.">
        <title>A genome sequence for Biomphalaria pfeifferi, the major vector snail for the human-infecting parasite Schistosoma mansoni.</title>
        <authorList>
            <person name="Bu L."/>
            <person name="Lu L."/>
            <person name="Laidemitt M.R."/>
            <person name="Zhang S.M."/>
            <person name="Mutuku M."/>
            <person name="Mkoji G."/>
            <person name="Steinauer M."/>
            <person name="Loker E.S."/>
        </authorList>
    </citation>
    <scope>NUCLEOTIDE SEQUENCE</scope>
    <source>
        <strain evidence="4">KasaAsao</strain>
    </source>
</reference>
<evidence type="ECO:0000256" key="2">
    <source>
        <dbReference type="ARBA" id="ARBA00012007"/>
    </source>
</evidence>
<evidence type="ECO:0000256" key="3">
    <source>
        <dbReference type="ARBA" id="ARBA00047949"/>
    </source>
</evidence>
<dbReference type="GO" id="GO:0006388">
    <property type="term" value="P:tRNA splicing, via endonucleolytic cleavage and ligation"/>
    <property type="evidence" value="ECO:0007669"/>
    <property type="project" value="TreeGrafter"/>
</dbReference>
<dbReference type="InterPro" id="IPR032675">
    <property type="entry name" value="LRR_dom_sf"/>
</dbReference>
<evidence type="ECO:0000313" key="5">
    <source>
        <dbReference type="Proteomes" id="UP001233172"/>
    </source>
</evidence>
<dbReference type="Proteomes" id="UP001233172">
    <property type="component" value="Unassembled WGS sequence"/>
</dbReference>
<dbReference type="Gene3D" id="3.80.10.10">
    <property type="entry name" value="Ribonuclease Inhibitor"/>
    <property type="match status" value="1"/>
</dbReference>
<comment type="caution">
    <text evidence="4">The sequence shown here is derived from an EMBL/GenBank/DDBJ whole genome shotgun (WGS) entry which is preliminary data.</text>
</comment>
<organism evidence="4 5">
    <name type="scientific">Biomphalaria pfeifferi</name>
    <name type="common">Bloodfluke planorb</name>
    <name type="synonym">Freshwater snail</name>
    <dbReference type="NCBI Taxonomy" id="112525"/>
    <lineage>
        <taxon>Eukaryota</taxon>
        <taxon>Metazoa</taxon>
        <taxon>Spiralia</taxon>
        <taxon>Lophotrochozoa</taxon>
        <taxon>Mollusca</taxon>
        <taxon>Gastropoda</taxon>
        <taxon>Heterobranchia</taxon>
        <taxon>Euthyneura</taxon>
        <taxon>Panpulmonata</taxon>
        <taxon>Hygrophila</taxon>
        <taxon>Lymnaeoidea</taxon>
        <taxon>Planorbidae</taxon>
        <taxon>Biomphalaria</taxon>
    </lineage>
</organism>
<dbReference type="AlphaFoldDB" id="A0AAD8FC06"/>
<protein>
    <recommendedName>
        <fullName evidence="2">2'-phosphotransferase</fullName>
        <ecNumber evidence="2">2.7.1.160</ecNumber>
    </recommendedName>
</protein>
<name>A0AAD8FC06_BIOPF</name>
<dbReference type="SUPFAM" id="SSF56399">
    <property type="entry name" value="ADP-ribosylation"/>
    <property type="match status" value="1"/>
</dbReference>
<proteinExistence type="predicted"/>
<dbReference type="GO" id="GO:0000215">
    <property type="term" value="F:tRNA 2'-phosphotransferase activity"/>
    <property type="evidence" value="ECO:0007669"/>
    <property type="project" value="UniProtKB-EC"/>
</dbReference>
<dbReference type="PANTHER" id="PTHR12684:SF2">
    <property type="entry name" value="TRNA 2'-PHOSPHOTRANSFERASE 1"/>
    <property type="match status" value="1"/>
</dbReference>
<dbReference type="EC" id="2.7.1.160" evidence="2"/>
<evidence type="ECO:0000313" key="4">
    <source>
        <dbReference type="EMBL" id="KAK0058820.1"/>
    </source>
</evidence>
<keyword evidence="5" id="KW-1185">Reference proteome</keyword>
<comment type="catalytic activity">
    <reaction evidence="3">
        <text>2'-phospho-[ligated tRNA] + NAD(+) = mature tRNA + ADP-alpha-D-ribose 1'',2''-cyclic phosphate + nicotinamide</text>
        <dbReference type="Rhea" id="RHEA:23324"/>
        <dbReference type="Rhea" id="RHEA-COMP:11106"/>
        <dbReference type="Rhea" id="RHEA-COMP:11107"/>
        <dbReference type="ChEBI" id="CHEBI:17154"/>
        <dbReference type="ChEBI" id="CHEBI:57540"/>
        <dbReference type="ChEBI" id="CHEBI:76596"/>
        <dbReference type="ChEBI" id="CHEBI:82883"/>
        <dbReference type="ChEBI" id="CHEBI:85027"/>
        <dbReference type="EC" id="2.7.1.160"/>
    </reaction>
</comment>
<reference evidence="4" key="2">
    <citation type="submission" date="2023-04" db="EMBL/GenBank/DDBJ databases">
        <authorList>
            <person name="Bu L."/>
            <person name="Lu L."/>
            <person name="Laidemitt M.R."/>
            <person name="Zhang S.M."/>
            <person name="Mutuku M."/>
            <person name="Mkoji G."/>
            <person name="Steinauer M."/>
            <person name="Loker E.S."/>
        </authorList>
    </citation>
    <scope>NUCLEOTIDE SEQUENCE</scope>
    <source>
        <strain evidence="4">KasaAsao</strain>
        <tissue evidence="4">Whole Snail</tissue>
    </source>
</reference>